<organism evidence="9 10">
    <name type="scientific">Taxus chinensis</name>
    <name type="common">Chinese yew</name>
    <name type="synonym">Taxus wallichiana var. chinensis</name>
    <dbReference type="NCBI Taxonomy" id="29808"/>
    <lineage>
        <taxon>Eukaryota</taxon>
        <taxon>Viridiplantae</taxon>
        <taxon>Streptophyta</taxon>
        <taxon>Embryophyta</taxon>
        <taxon>Tracheophyta</taxon>
        <taxon>Spermatophyta</taxon>
        <taxon>Pinopsida</taxon>
        <taxon>Pinidae</taxon>
        <taxon>Conifers II</taxon>
        <taxon>Cupressales</taxon>
        <taxon>Taxaceae</taxon>
        <taxon>Taxus</taxon>
    </lineage>
</organism>
<dbReference type="PANTHER" id="PTHR45675">
    <property type="entry name" value="MYB TRANSCRIPTION FACTOR-RELATED-RELATED"/>
    <property type="match status" value="1"/>
</dbReference>
<comment type="caution">
    <text evidence="9">The sequence shown here is derived from an EMBL/GenBank/DDBJ whole genome shotgun (WGS) entry which is preliminary data.</text>
</comment>
<evidence type="ECO:0000313" key="10">
    <source>
        <dbReference type="Proteomes" id="UP000824469"/>
    </source>
</evidence>
<feature type="domain" description="Myb-like" evidence="7">
    <location>
        <begin position="22"/>
        <end position="72"/>
    </location>
</feature>
<evidence type="ECO:0000259" key="7">
    <source>
        <dbReference type="PROSITE" id="PS50090"/>
    </source>
</evidence>
<dbReference type="GO" id="GO:0043565">
    <property type="term" value="F:sequence-specific DNA binding"/>
    <property type="evidence" value="ECO:0007669"/>
    <property type="project" value="InterPro"/>
</dbReference>
<evidence type="ECO:0000259" key="8">
    <source>
        <dbReference type="PROSITE" id="PS51294"/>
    </source>
</evidence>
<proteinExistence type="predicted"/>
<evidence type="ECO:0008006" key="11">
    <source>
        <dbReference type="Google" id="ProtNLM"/>
    </source>
</evidence>
<evidence type="ECO:0000256" key="2">
    <source>
        <dbReference type="ARBA" id="ARBA00022737"/>
    </source>
</evidence>
<evidence type="ECO:0000256" key="3">
    <source>
        <dbReference type="ARBA" id="ARBA00023015"/>
    </source>
</evidence>
<dbReference type="InterPro" id="IPR017930">
    <property type="entry name" value="Myb_dom"/>
</dbReference>
<keyword evidence="4" id="KW-0238">DNA-binding</keyword>
<evidence type="ECO:0000256" key="6">
    <source>
        <dbReference type="ARBA" id="ARBA00023242"/>
    </source>
</evidence>
<dbReference type="InterPro" id="IPR044676">
    <property type="entry name" value="EOBI/EOBII-like_plant"/>
</dbReference>
<keyword evidence="2" id="KW-0677">Repeat</keyword>
<evidence type="ECO:0000313" key="9">
    <source>
        <dbReference type="EMBL" id="KAH9292317.1"/>
    </source>
</evidence>
<keyword evidence="10" id="KW-1185">Reference proteome</keyword>
<dbReference type="PROSITE" id="PS50090">
    <property type="entry name" value="MYB_LIKE"/>
    <property type="match status" value="1"/>
</dbReference>
<sequence length="210" mass="24279">MDGAGLNRSGSSCRLRWVNYLCPHLKRTDFTPEEERMIIELHARWGNRWSRIAQCLPGRTDNAIKNFFRTRIKKKNHLLERCNCNIQHGMHEKCKCLIRSSSPPTSFRKHYFLEDNGTKSYTSLPRQSTEDCQVTYINDIKKENPDTWNVVEGHSTDFPFSFSVLSLNSITLPELYGEGKQSCSLYNTASPTSFANTELNSYELWNIDEG</sequence>
<comment type="subcellular location">
    <subcellularLocation>
        <location evidence="1">Nucleus</location>
    </subcellularLocation>
</comment>
<keyword evidence="6" id="KW-0539">Nucleus</keyword>
<gene>
    <name evidence="9" type="ORF">KI387_042493</name>
</gene>
<evidence type="ECO:0000256" key="5">
    <source>
        <dbReference type="ARBA" id="ARBA00023163"/>
    </source>
</evidence>
<dbReference type="SUPFAM" id="SSF46689">
    <property type="entry name" value="Homeodomain-like"/>
    <property type="match status" value="1"/>
</dbReference>
<keyword evidence="3" id="KW-0805">Transcription regulation</keyword>
<evidence type="ECO:0000256" key="4">
    <source>
        <dbReference type="ARBA" id="ARBA00023125"/>
    </source>
</evidence>
<protein>
    <recommendedName>
        <fullName evidence="11">MYB transcription factor</fullName>
    </recommendedName>
</protein>
<dbReference type="PROSITE" id="PS51294">
    <property type="entry name" value="HTH_MYB"/>
    <property type="match status" value="1"/>
</dbReference>
<reference evidence="9 10" key="1">
    <citation type="journal article" date="2021" name="Nat. Plants">
        <title>The Taxus genome provides insights into paclitaxel biosynthesis.</title>
        <authorList>
            <person name="Xiong X."/>
            <person name="Gou J."/>
            <person name="Liao Q."/>
            <person name="Li Y."/>
            <person name="Zhou Q."/>
            <person name="Bi G."/>
            <person name="Li C."/>
            <person name="Du R."/>
            <person name="Wang X."/>
            <person name="Sun T."/>
            <person name="Guo L."/>
            <person name="Liang H."/>
            <person name="Lu P."/>
            <person name="Wu Y."/>
            <person name="Zhang Z."/>
            <person name="Ro D.K."/>
            <person name="Shang Y."/>
            <person name="Huang S."/>
            <person name="Yan J."/>
        </authorList>
    </citation>
    <scope>NUCLEOTIDE SEQUENCE [LARGE SCALE GENOMIC DNA]</scope>
    <source>
        <strain evidence="9">Ta-2019</strain>
    </source>
</reference>
<dbReference type="InterPro" id="IPR009057">
    <property type="entry name" value="Homeodomain-like_sf"/>
</dbReference>
<dbReference type="CDD" id="cd00167">
    <property type="entry name" value="SANT"/>
    <property type="match status" value="1"/>
</dbReference>
<name>A0AA38F8I7_TAXCH</name>
<dbReference type="AlphaFoldDB" id="A0AA38F8I7"/>
<dbReference type="Gene3D" id="1.10.10.60">
    <property type="entry name" value="Homeodomain-like"/>
    <property type="match status" value="1"/>
</dbReference>
<feature type="domain" description="HTH myb-type" evidence="8">
    <location>
        <begin position="23"/>
        <end position="76"/>
    </location>
</feature>
<dbReference type="SMART" id="SM00717">
    <property type="entry name" value="SANT"/>
    <property type="match status" value="1"/>
</dbReference>
<keyword evidence="5" id="KW-0804">Transcription</keyword>
<dbReference type="Pfam" id="PF00249">
    <property type="entry name" value="Myb_DNA-binding"/>
    <property type="match status" value="1"/>
</dbReference>
<dbReference type="GO" id="GO:0003700">
    <property type="term" value="F:DNA-binding transcription factor activity"/>
    <property type="evidence" value="ECO:0007669"/>
    <property type="project" value="InterPro"/>
</dbReference>
<dbReference type="GO" id="GO:0005634">
    <property type="term" value="C:nucleus"/>
    <property type="evidence" value="ECO:0007669"/>
    <property type="project" value="UniProtKB-SubCell"/>
</dbReference>
<dbReference type="EMBL" id="JAHRHJ020003181">
    <property type="protein sequence ID" value="KAH9292317.1"/>
    <property type="molecule type" value="Genomic_DNA"/>
</dbReference>
<dbReference type="InterPro" id="IPR001005">
    <property type="entry name" value="SANT/Myb"/>
</dbReference>
<evidence type="ECO:0000256" key="1">
    <source>
        <dbReference type="ARBA" id="ARBA00004123"/>
    </source>
</evidence>
<accession>A0AA38F8I7</accession>
<dbReference type="Proteomes" id="UP000824469">
    <property type="component" value="Unassembled WGS sequence"/>
</dbReference>